<organism evidence="1 2">
    <name type="scientific">Jimgerdemannia flammicorona</name>
    <dbReference type="NCBI Taxonomy" id="994334"/>
    <lineage>
        <taxon>Eukaryota</taxon>
        <taxon>Fungi</taxon>
        <taxon>Fungi incertae sedis</taxon>
        <taxon>Mucoromycota</taxon>
        <taxon>Mucoromycotina</taxon>
        <taxon>Endogonomycetes</taxon>
        <taxon>Endogonales</taxon>
        <taxon>Endogonaceae</taxon>
        <taxon>Jimgerdemannia</taxon>
    </lineage>
</organism>
<keyword evidence="2" id="KW-1185">Reference proteome</keyword>
<evidence type="ECO:0000313" key="1">
    <source>
        <dbReference type="EMBL" id="RUP52391.1"/>
    </source>
</evidence>
<accession>A0A433DNI4</accession>
<dbReference type="EMBL" id="RBNI01000037">
    <property type="protein sequence ID" value="RUP52391.1"/>
    <property type="molecule type" value="Genomic_DNA"/>
</dbReference>
<protein>
    <submittedName>
        <fullName evidence="1">Uncharacterized protein</fullName>
    </submittedName>
</protein>
<dbReference type="Proteomes" id="UP000268093">
    <property type="component" value="Unassembled WGS sequence"/>
</dbReference>
<sequence>MTRVSVDAVADDGARCRILGDCSREDNTICGLREIHKGFREATLKFNCPLWPLAAFPTSSHTSISKSMSPNLHFGDRGILSKAPAASADTSAAAVLVNCWGIVFDNQRRENRGRLFGSVIADLECTFDKVENRHPARRRSDLFCGRGEDARRFA</sequence>
<proteinExistence type="predicted"/>
<name>A0A433DNI4_9FUNG</name>
<reference evidence="1 2" key="1">
    <citation type="journal article" date="2018" name="New Phytol.">
        <title>Phylogenomics of Endogonaceae and evolution of mycorrhizas within Mucoromycota.</title>
        <authorList>
            <person name="Chang Y."/>
            <person name="Desiro A."/>
            <person name="Na H."/>
            <person name="Sandor L."/>
            <person name="Lipzen A."/>
            <person name="Clum A."/>
            <person name="Barry K."/>
            <person name="Grigoriev I.V."/>
            <person name="Martin F.M."/>
            <person name="Stajich J.E."/>
            <person name="Smith M.E."/>
            <person name="Bonito G."/>
            <person name="Spatafora J.W."/>
        </authorList>
    </citation>
    <scope>NUCLEOTIDE SEQUENCE [LARGE SCALE GENOMIC DNA]</scope>
    <source>
        <strain evidence="1 2">GMNB39</strain>
    </source>
</reference>
<evidence type="ECO:0000313" key="2">
    <source>
        <dbReference type="Proteomes" id="UP000268093"/>
    </source>
</evidence>
<dbReference type="AlphaFoldDB" id="A0A433DNI4"/>
<comment type="caution">
    <text evidence="1">The sequence shown here is derived from an EMBL/GenBank/DDBJ whole genome shotgun (WGS) entry which is preliminary data.</text>
</comment>
<gene>
    <name evidence="1" type="ORF">BC936DRAFT_144946</name>
</gene>